<dbReference type="PIRSF" id="PIRSF015952">
    <property type="entry name" value="U3snoRNP11"/>
    <property type="match status" value="1"/>
</dbReference>
<feature type="compositionally biased region" description="Basic and acidic residues" evidence="7">
    <location>
        <begin position="18"/>
        <end position="46"/>
    </location>
</feature>
<dbReference type="PANTHER" id="PTHR12838:SF0">
    <property type="entry name" value="U3 SMALL NUCLEOLAR RNA-ASSOCIATED PROTEIN 11-RELATED"/>
    <property type="match status" value="1"/>
</dbReference>
<evidence type="ECO:0000313" key="8">
    <source>
        <dbReference type="EMBL" id="EFC45750.1"/>
    </source>
</evidence>
<dbReference type="GO" id="GO:0032040">
    <property type="term" value="C:small-subunit processome"/>
    <property type="evidence" value="ECO:0007669"/>
    <property type="project" value="UniProtKB-UniRule"/>
</dbReference>
<evidence type="ECO:0000256" key="7">
    <source>
        <dbReference type="SAM" id="MobiDB-lite"/>
    </source>
</evidence>
<organism evidence="9">
    <name type="scientific">Naegleria gruberi</name>
    <name type="common">Amoeba</name>
    <dbReference type="NCBI Taxonomy" id="5762"/>
    <lineage>
        <taxon>Eukaryota</taxon>
        <taxon>Discoba</taxon>
        <taxon>Heterolobosea</taxon>
        <taxon>Tetramitia</taxon>
        <taxon>Eutetramitia</taxon>
        <taxon>Vahlkampfiidae</taxon>
        <taxon>Naegleria</taxon>
    </lineage>
</organism>
<feature type="region of interest" description="Disordered" evidence="7">
    <location>
        <begin position="1"/>
        <end position="46"/>
    </location>
</feature>
<evidence type="ECO:0000256" key="6">
    <source>
        <dbReference type="SAM" id="Coils"/>
    </source>
</evidence>
<protein>
    <recommendedName>
        <fullName evidence="5">U3 small nucleolar RNA-associated protein 11</fullName>
        <shortName evidence="5">U3 snoRNA-associated protein 11</shortName>
    </recommendedName>
</protein>
<dbReference type="PANTHER" id="PTHR12838">
    <property type="entry name" value="U3 SMALL NUCLEOLAR RNA-ASSOCIATED PROTEIN 11"/>
    <property type="match status" value="1"/>
</dbReference>
<dbReference type="InterPro" id="IPR007144">
    <property type="entry name" value="SSU_processome_Utp11"/>
</dbReference>
<dbReference type="STRING" id="5762.D2VB81"/>
<dbReference type="AlphaFoldDB" id="D2VB81"/>
<evidence type="ECO:0000256" key="2">
    <source>
        <dbReference type="ARBA" id="ARBA00008105"/>
    </source>
</evidence>
<keyword evidence="4 5" id="KW-0539">Nucleus</keyword>
<accession>D2VB81</accession>
<dbReference type="KEGG" id="ngr:NAEGRDRAFT_79283"/>
<dbReference type="RefSeq" id="XP_002678494.1">
    <property type="nucleotide sequence ID" value="XM_002678448.1"/>
</dbReference>
<keyword evidence="6" id="KW-0175">Coiled coil</keyword>
<dbReference type="EMBL" id="GG738861">
    <property type="protein sequence ID" value="EFC45750.1"/>
    <property type="molecule type" value="Genomic_DNA"/>
</dbReference>
<dbReference type="GeneID" id="8850472"/>
<dbReference type="OMA" id="ERSQPKW"/>
<keyword evidence="9" id="KW-1185">Reference proteome</keyword>
<evidence type="ECO:0000256" key="1">
    <source>
        <dbReference type="ARBA" id="ARBA00004604"/>
    </source>
</evidence>
<dbReference type="GO" id="GO:0006364">
    <property type="term" value="P:rRNA processing"/>
    <property type="evidence" value="ECO:0007669"/>
    <property type="project" value="UniProtKB-UniRule"/>
</dbReference>
<comment type="subunit">
    <text evidence="5">Component of the ribosomal small subunit (SSU) processome.</text>
</comment>
<dbReference type="VEuPathDB" id="AmoebaDB:NAEGRDRAFT_79283"/>
<evidence type="ECO:0000313" key="9">
    <source>
        <dbReference type="Proteomes" id="UP000006671"/>
    </source>
</evidence>
<comment type="function">
    <text evidence="5">Involved in nucleolar processing of pre-18S ribosomal RNA.</text>
</comment>
<comment type="similarity">
    <text evidence="2 5">Belongs to the UTP11 family.</text>
</comment>
<evidence type="ECO:0000256" key="4">
    <source>
        <dbReference type="ARBA" id="ARBA00023242"/>
    </source>
</evidence>
<name>D2VB81_NAEGR</name>
<gene>
    <name evidence="8" type="ORF">NAEGRDRAFT_79283</name>
</gene>
<feature type="coiled-coil region" evidence="6">
    <location>
        <begin position="113"/>
        <end position="140"/>
    </location>
</feature>
<dbReference type="OrthoDB" id="29058at2759"/>
<reference evidence="8 9" key="1">
    <citation type="journal article" date="2010" name="Cell">
        <title>The genome of Naegleria gruberi illuminates early eukaryotic versatility.</title>
        <authorList>
            <person name="Fritz-Laylin L.K."/>
            <person name="Prochnik S.E."/>
            <person name="Ginger M.L."/>
            <person name="Dacks J.B."/>
            <person name="Carpenter M.L."/>
            <person name="Field M.C."/>
            <person name="Kuo A."/>
            <person name="Paredez A."/>
            <person name="Chapman J."/>
            <person name="Pham J."/>
            <person name="Shu S."/>
            <person name="Neupane R."/>
            <person name="Cipriano M."/>
            <person name="Mancuso J."/>
            <person name="Tu H."/>
            <person name="Salamov A."/>
            <person name="Lindquist E."/>
            <person name="Shapiro H."/>
            <person name="Lucas S."/>
            <person name="Grigoriev I.V."/>
            <person name="Cande W.Z."/>
            <person name="Fulton C."/>
            <person name="Rokhsar D.S."/>
            <person name="Dawson S.C."/>
        </authorList>
    </citation>
    <scope>NUCLEOTIDE SEQUENCE [LARGE SCALE GENOMIC DNA]</scope>
    <source>
        <strain evidence="8 9">NEG-M</strain>
    </source>
</reference>
<dbReference type="Pfam" id="PF03998">
    <property type="entry name" value="Utp11"/>
    <property type="match status" value="1"/>
</dbReference>
<evidence type="ECO:0000256" key="5">
    <source>
        <dbReference type="PIRNR" id="PIRNR015952"/>
    </source>
</evidence>
<sequence>MTKFSSLKNAIPRKTKKERSQPKWRRDLGYGTLEKHKDYKVRSRKAHQIEEQKKLLHEQIKNKNEDEYFIDMAHATKTDTGTTVIEKIPTMKKKKEALNNLKKTKKEQRLFVQQNAEKNLNLLRMKLQIINNNIEKLRRGLGFLEVASKSDKKIKHKVFLKSKEELETFDPVEYFDTDPLLLNQTHNRVKRKTLAEQSVQAYAPNAGIDAYTTPATDNATLAEYKKLEKLISKREVIEKTINDIEVALQLTLSSDKVEKIERDKSTERKNLKGDYSDVKTVQFKKERKR</sequence>
<keyword evidence="3 5" id="KW-0698">rRNA processing</keyword>
<dbReference type="InParanoid" id="D2VB81"/>
<dbReference type="FunCoup" id="D2VB81">
    <property type="interactions" value="326"/>
</dbReference>
<dbReference type="eggNOG" id="KOG3237">
    <property type="taxonomic scope" value="Eukaryota"/>
</dbReference>
<proteinExistence type="inferred from homology"/>
<dbReference type="Proteomes" id="UP000006671">
    <property type="component" value="Unassembled WGS sequence"/>
</dbReference>
<evidence type="ECO:0000256" key="3">
    <source>
        <dbReference type="ARBA" id="ARBA00022552"/>
    </source>
</evidence>
<comment type="subcellular location">
    <subcellularLocation>
        <location evidence="1 5">Nucleus</location>
        <location evidence="1 5">Nucleolus</location>
    </subcellularLocation>
</comment>